<evidence type="ECO:0000313" key="2">
    <source>
        <dbReference type="RefSeq" id="XP_022136603.1"/>
    </source>
</evidence>
<proteinExistence type="predicted"/>
<dbReference type="AlphaFoldDB" id="A0A6J1C811"/>
<dbReference type="Proteomes" id="UP000504603">
    <property type="component" value="Unplaced"/>
</dbReference>
<dbReference type="PANTHER" id="PTHR33984">
    <property type="entry name" value="OS02G0717600 PROTEIN"/>
    <property type="match status" value="1"/>
</dbReference>
<organism evidence="1 2">
    <name type="scientific">Momordica charantia</name>
    <name type="common">Bitter gourd</name>
    <name type="synonym">Balsam pear</name>
    <dbReference type="NCBI Taxonomy" id="3673"/>
    <lineage>
        <taxon>Eukaryota</taxon>
        <taxon>Viridiplantae</taxon>
        <taxon>Streptophyta</taxon>
        <taxon>Embryophyta</taxon>
        <taxon>Tracheophyta</taxon>
        <taxon>Spermatophyta</taxon>
        <taxon>Magnoliopsida</taxon>
        <taxon>eudicotyledons</taxon>
        <taxon>Gunneridae</taxon>
        <taxon>Pentapetalae</taxon>
        <taxon>rosids</taxon>
        <taxon>fabids</taxon>
        <taxon>Cucurbitales</taxon>
        <taxon>Cucurbitaceae</taxon>
        <taxon>Momordiceae</taxon>
        <taxon>Momordica</taxon>
    </lineage>
</organism>
<name>A0A6J1C811_MOMCH</name>
<sequence>MGSLQTVVCVKKVKQEAMEDWDETMPLPGDVIEGVAEGDDDELFVSAKAKSDLSAHLGKINQQFEVVWLKVKRGDATLKLRARIIQEKVSILHKKFTIRAATDDRHVAVLGDLTLDQCSELQEMSRRISNPDGGEFNRRGVKYEWRKKLALHLPDHRSTVISSILFNPLEGEHSIEATTSRCMAWFCAAVSSGAPLVFVNIQSEQIVNITPEKNKNTGKESWWSGKQQNNTPNLKVVHGIRLWFLPGISEVPLEMVPVPGEVRFGMDIQRTEEGFICVSAVTKGSAADRCGLNSLLEEAKANNYLLLISRLEGKSVIPSNVSSTGLIHCCDHSEIRSTLVSAMDRMDSVKLHIMALPESSDAAQANETSKASNDPKIFPLKEHHNNLSIQYNVS</sequence>
<dbReference type="GeneID" id="111008265"/>
<dbReference type="PANTHER" id="PTHR33984:SF10">
    <property type="entry name" value="S1 MOTIF DOMAIN-CONTAINING PROTEIN"/>
    <property type="match status" value="1"/>
</dbReference>
<keyword evidence="1" id="KW-1185">Reference proteome</keyword>
<gene>
    <name evidence="2" type="primary">LOC111008265</name>
</gene>
<evidence type="ECO:0000313" key="1">
    <source>
        <dbReference type="Proteomes" id="UP000504603"/>
    </source>
</evidence>
<protein>
    <submittedName>
        <fullName evidence="2">Uncharacterized protein LOC111008265</fullName>
    </submittedName>
</protein>
<dbReference type="RefSeq" id="XP_022136603.1">
    <property type="nucleotide sequence ID" value="XM_022280911.1"/>
</dbReference>
<dbReference type="OrthoDB" id="741600at2759"/>
<dbReference type="KEGG" id="mcha:111008265"/>
<reference evidence="2" key="1">
    <citation type="submission" date="2025-08" db="UniProtKB">
        <authorList>
            <consortium name="RefSeq"/>
        </authorList>
    </citation>
    <scope>IDENTIFICATION</scope>
    <source>
        <strain evidence="2">OHB3-1</strain>
    </source>
</reference>
<accession>A0A6J1C811</accession>